<proteinExistence type="predicted"/>
<feature type="region of interest" description="Disordered" evidence="1">
    <location>
        <begin position="1"/>
        <end position="61"/>
    </location>
</feature>
<dbReference type="EMBL" id="BQNB010009824">
    <property type="protein sequence ID" value="GJS68905.1"/>
    <property type="molecule type" value="Genomic_DNA"/>
</dbReference>
<name>A0ABQ4XVN8_9ASTR</name>
<protein>
    <recommendedName>
        <fullName evidence="4">Reverse transcriptase domain-containing protein</fullName>
    </recommendedName>
</protein>
<evidence type="ECO:0000313" key="3">
    <source>
        <dbReference type="Proteomes" id="UP001151760"/>
    </source>
</evidence>
<evidence type="ECO:0000313" key="2">
    <source>
        <dbReference type="EMBL" id="GJS68905.1"/>
    </source>
</evidence>
<sequence>MTHQSSSPSPLLLPSSSRKRSRSPSPSPPPLVSPLPLPPLPLSSTRRDPIPEADMPPRKRVRFYSPPHRLVVALEETDERVVDLRTRYRQDSHEMYVRIQDAQDDKAALRARLASAEPDALAAMEANRSTTQEETNRTETTTRTFFRVSKVEDGDRVKYAACTMLNGTLTWWNPYVWSVGIDVVNATPWSEFKQMLIKKYYRQSEAIWPKTAEPLPEQQIRETKTTRGTHLPTLVVDKNGIIGMNVQKQGTEVEETRSEATRIKDAKIEETMVKETRMGINLEETLASGQIMLMIKERPSRVS</sequence>
<gene>
    <name evidence="2" type="ORF">Tco_0683470</name>
</gene>
<evidence type="ECO:0000256" key="1">
    <source>
        <dbReference type="SAM" id="MobiDB-lite"/>
    </source>
</evidence>
<comment type="caution">
    <text evidence="2">The sequence shown here is derived from an EMBL/GenBank/DDBJ whole genome shotgun (WGS) entry which is preliminary data.</text>
</comment>
<reference evidence="2" key="1">
    <citation type="journal article" date="2022" name="Int. J. Mol. Sci.">
        <title>Draft Genome of Tanacetum Coccineum: Genomic Comparison of Closely Related Tanacetum-Family Plants.</title>
        <authorList>
            <person name="Yamashiro T."/>
            <person name="Shiraishi A."/>
            <person name="Nakayama K."/>
            <person name="Satake H."/>
        </authorList>
    </citation>
    <scope>NUCLEOTIDE SEQUENCE</scope>
</reference>
<feature type="compositionally biased region" description="Low complexity" evidence="1">
    <location>
        <begin position="1"/>
        <end position="16"/>
    </location>
</feature>
<accession>A0ABQ4XVN8</accession>
<evidence type="ECO:0008006" key="4">
    <source>
        <dbReference type="Google" id="ProtNLM"/>
    </source>
</evidence>
<keyword evidence="3" id="KW-1185">Reference proteome</keyword>
<feature type="compositionally biased region" description="Pro residues" evidence="1">
    <location>
        <begin position="25"/>
        <end position="41"/>
    </location>
</feature>
<dbReference type="Proteomes" id="UP001151760">
    <property type="component" value="Unassembled WGS sequence"/>
</dbReference>
<reference evidence="2" key="2">
    <citation type="submission" date="2022-01" db="EMBL/GenBank/DDBJ databases">
        <authorList>
            <person name="Yamashiro T."/>
            <person name="Shiraishi A."/>
            <person name="Satake H."/>
            <person name="Nakayama K."/>
        </authorList>
    </citation>
    <scope>NUCLEOTIDE SEQUENCE</scope>
</reference>
<organism evidence="2 3">
    <name type="scientific">Tanacetum coccineum</name>
    <dbReference type="NCBI Taxonomy" id="301880"/>
    <lineage>
        <taxon>Eukaryota</taxon>
        <taxon>Viridiplantae</taxon>
        <taxon>Streptophyta</taxon>
        <taxon>Embryophyta</taxon>
        <taxon>Tracheophyta</taxon>
        <taxon>Spermatophyta</taxon>
        <taxon>Magnoliopsida</taxon>
        <taxon>eudicotyledons</taxon>
        <taxon>Gunneridae</taxon>
        <taxon>Pentapetalae</taxon>
        <taxon>asterids</taxon>
        <taxon>campanulids</taxon>
        <taxon>Asterales</taxon>
        <taxon>Asteraceae</taxon>
        <taxon>Asteroideae</taxon>
        <taxon>Anthemideae</taxon>
        <taxon>Anthemidinae</taxon>
        <taxon>Tanacetum</taxon>
    </lineage>
</organism>